<dbReference type="InterPro" id="IPR037135">
    <property type="entry name" value="DUF1653-like_dom_sf"/>
</dbReference>
<reference evidence="2 3" key="1">
    <citation type="submission" date="2023-07" db="EMBL/GenBank/DDBJ databases">
        <title>The novel representative of Negativicutes class, Anaeroselena agilis gen. nov. sp. nov.</title>
        <authorList>
            <person name="Prokofeva M.I."/>
            <person name="Elcheninov A.G."/>
            <person name="Klyukina A."/>
            <person name="Kublanov I.V."/>
            <person name="Frolov E.N."/>
            <person name="Podosokorskaya O.A."/>
        </authorList>
    </citation>
    <scope>NUCLEOTIDE SEQUENCE [LARGE SCALE GENOMIC DNA]</scope>
    <source>
        <strain evidence="2 3">4137-cl</strain>
    </source>
</reference>
<dbReference type="Pfam" id="PF07866">
    <property type="entry name" value="DUF1653"/>
    <property type="match status" value="1"/>
</dbReference>
<dbReference type="Proteomes" id="UP001254848">
    <property type="component" value="Unassembled WGS sequence"/>
</dbReference>
<organism evidence="2 3">
    <name type="scientific">Anaeroselena agilis</name>
    <dbReference type="NCBI Taxonomy" id="3063788"/>
    <lineage>
        <taxon>Bacteria</taxon>
        <taxon>Bacillati</taxon>
        <taxon>Bacillota</taxon>
        <taxon>Negativicutes</taxon>
        <taxon>Acetonemataceae</taxon>
        <taxon>Anaeroselena</taxon>
    </lineage>
</organism>
<name>A0ABU3P339_9FIRM</name>
<dbReference type="InterPro" id="IPR023387">
    <property type="entry name" value="DUF1653-like_dom"/>
</dbReference>
<dbReference type="Gene3D" id="2.30.30.320">
    <property type="entry name" value="DUF1653-like domain"/>
    <property type="match status" value="1"/>
</dbReference>
<comment type="caution">
    <text evidence="2">The sequence shown here is derived from an EMBL/GenBank/DDBJ whole genome shotgun (WGS) entry which is preliminary data.</text>
</comment>
<evidence type="ECO:0000259" key="1">
    <source>
        <dbReference type="Pfam" id="PF07866"/>
    </source>
</evidence>
<dbReference type="EMBL" id="JAUOZS010000001">
    <property type="protein sequence ID" value="MDT8902526.1"/>
    <property type="molecule type" value="Genomic_DNA"/>
</dbReference>
<evidence type="ECO:0000313" key="2">
    <source>
        <dbReference type="EMBL" id="MDT8902526.1"/>
    </source>
</evidence>
<sequence>MDGANDRPVPQGVYRHYKGNMYRVIGEATHTETMERLVVYQALYGERGLWVRPRTMFLEKVTVAGEEQPRFAYIGADGA</sequence>
<feature type="domain" description="DUF1653" evidence="1">
    <location>
        <begin position="12"/>
        <end position="73"/>
    </location>
</feature>
<evidence type="ECO:0000313" key="3">
    <source>
        <dbReference type="Proteomes" id="UP001254848"/>
    </source>
</evidence>
<keyword evidence="3" id="KW-1185">Reference proteome</keyword>
<gene>
    <name evidence="2" type="ORF">Q4T40_14855</name>
</gene>
<dbReference type="RefSeq" id="WP_413781007.1">
    <property type="nucleotide sequence ID" value="NZ_JAUOZS010000001.1"/>
</dbReference>
<proteinExistence type="predicted"/>
<accession>A0ABU3P339</accession>
<protein>
    <submittedName>
        <fullName evidence="2">DUF1653 domain-containing protein</fullName>
    </submittedName>
</protein>